<comment type="similarity">
    <text evidence="2">Belongs to the class-V pyridoxal-phosphate-dependent aminotransferase family.</text>
</comment>
<evidence type="ECO:0000256" key="7">
    <source>
        <dbReference type="PIRSR" id="PIRSR000524-50"/>
    </source>
</evidence>
<accession>A0A5D8QE73</accession>
<dbReference type="FunFam" id="3.40.640.10:FF:000027">
    <property type="entry name" value="Serine--pyruvate aminotransferase, mitochondrial"/>
    <property type="match status" value="1"/>
</dbReference>
<evidence type="ECO:0000256" key="3">
    <source>
        <dbReference type="ARBA" id="ARBA00022576"/>
    </source>
</evidence>
<dbReference type="GO" id="GO:0008453">
    <property type="term" value="F:alanine-glyoxylate transaminase activity"/>
    <property type="evidence" value="ECO:0007669"/>
    <property type="project" value="TreeGrafter"/>
</dbReference>
<dbReference type="InterPro" id="IPR024169">
    <property type="entry name" value="SP_NH2Trfase/AEP_transaminase"/>
</dbReference>
<keyword evidence="4 9" id="KW-0808">Transferase</keyword>
<dbReference type="GO" id="GO:0019265">
    <property type="term" value="P:glycine biosynthetic process, by transamination of glyoxylate"/>
    <property type="evidence" value="ECO:0007669"/>
    <property type="project" value="TreeGrafter"/>
</dbReference>
<dbReference type="GO" id="GO:0004760">
    <property type="term" value="F:L-serine-pyruvate transaminase activity"/>
    <property type="evidence" value="ECO:0007669"/>
    <property type="project" value="TreeGrafter"/>
</dbReference>
<dbReference type="InterPro" id="IPR015421">
    <property type="entry name" value="PyrdxlP-dep_Trfase_major"/>
</dbReference>
<feature type="modified residue" description="N6-(pyridoxal phosphate)lysine" evidence="7">
    <location>
        <position position="189"/>
    </location>
</feature>
<feature type="domain" description="Aminotransferase class V" evidence="8">
    <location>
        <begin position="9"/>
        <end position="323"/>
    </location>
</feature>
<dbReference type="PIRSF" id="PIRSF000524">
    <property type="entry name" value="SPT"/>
    <property type="match status" value="1"/>
</dbReference>
<dbReference type="Pfam" id="PF00266">
    <property type="entry name" value="Aminotran_5"/>
    <property type="match status" value="1"/>
</dbReference>
<dbReference type="InterPro" id="IPR015424">
    <property type="entry name" value="PyrdxlP-dep_Trfase"/>
</dbReference>
<dbReference type="PANTHER" id="PTHR21152">
    <property type="entry name" value="AMINOTRANSFERASE CLASS V"/>
    <property type="match status" value="1"/>
</dbReference>
<evidence type="ECO:0000259" key="8">
    <source>
        <dbReference type="Pfam" id="PF00266"/>
    </source>
</evidence>
<dbReference type="InterPro" id="IPR015422">
    <property type="entry name" value="PyrdxlP-dep_Trfase_small"/>
</dbReference>
<keyword evidence="5 7" id="KW-0663">Pyridoxal phosphate</keyword>
<dbReference type="InterPro" id="IPR000192">
    <property type="entry name" value="Aminotrans_V_dom"/>
</dbReference>
<sequence>MGEKILLTPGPTMLPDRVKKAMESQPLFHRSDEFYRIFSEFNESLKRIFKTSQPVITLTSSGTGGLEALVSNIFSRGDKALGVTIGEFGDRFIEIAESYGVEVDELRYEWGTAARPDDIERRVRSNSYKAVLITHNETSTGVVNDIKTIAEICHRYNVLILVDAVSSLGGLELDMDGWGLDGVVTCSQKCLMGPPGLAFVALSERAWQETKKSDLPHFYFDLNKAKKGTEKINPDTPYTPAVNTIMAAYEGLNMLDKNLDAVYIRQRIIGNAVRKAVDHIGLRIFARENYSDCITGIYLPDGISSKEIIDYMYKEGVVIASGQGRYRGNVIRLGHMGYCTKEMLIKCFNALEAALTGSGFELKAGLSIETLDKELGELS</sequence>
<evidence type="ECO:0000256" key="4">
    <source>
        <dbReference type="ARBA" id="ARBA00022679"/>
    </source>
</evidence>
<dbReference type="AlphaFoldDB" id="A0A5D8QE73"/>
<comment type="cofactor">
    <cofactor evidence="1 7">
        <name>pyridoxal 5'-phosphate</name>
        <dbReference type="ChEBI" id="CHEBI:597326"/>
    </cofactor>
</comment>
<dbReference type="EMBL" id="VTPS01000004">
    <property type="protein sequence ID" value="TZE82811.1"/>
    <property type="molecule type" value="Genomic_DNA"/>
</dbReference>
<evidence type="ECO:0000256" key="5">
    <source>
        <dbReference type="ARBA" id="ARBA00022898"/>
    </source>
</evidence>
<evidence type="ECO:0000256" key="6">
    <source>
        <dbReference type="PIRSR" id="PIRSR000524-1"/>
    </source>
</evidence>
<keyword evidence="3 9" id="KW-0032">Aminotransferase</keyword>
<reference evidence="9 10" key="1">
    <citation type="submission" date="2019-08" db="EMBL/GenBank/DDBJ databases">
        <title>Calorimonas adulescens gen. nov., sp. nov., an anaerobic thermophilic bacterium from Sakhalin hot spring.</title>
        <authorList>
            <person name="Khomyakova M.A."/>
            <person name="Merkel A.Y."/>
            <person name="Novikov A."/>
            <person name="Bonch-Osmolovskaya E.A."/>
            <person name="Slobodkin A.I."/>
        </authorList>
    </citation>
    <scope>NUCLEOTIDE SEQUENCE [LARGE SCALE GENOMIC DNA]</scope>
    <source>
        <strain evidence="9 10">A05MB</strain>
    </source>
</reference>
<feature type="binding site" evidence="6">
    <location>
        <position position="332"/>
    </location>
    <ligand>
        <name>substrate</name>
    </ligand>
</feature>
<evidence type="ECO:0000256" key="2">
    <source>
        <dbReference type="ARBA" id="ARBA00009236"/>
    </source>
</evidence>
<dbReference type="RefSeq" id="WP_149544725.1">
    <property type="nucleotide sequence ID" value="NZ_VTPS01000004.1"/>
</dbReference>
<name>A0A5D8QE73_9THEO</name>
<dbReference type="Proteomes" id="UP000322976">
    <property type="component" value="Unassembled WGS sequence"/>
</dbReference>
<evidence type="ECO:0000313" key="9">
    <source>
        <dbReference type="EMBL" id="TZE82811.1"/>
    </source>
</evidence>
<keyword evidence="10" id="KW-1185">Reference proteome</keyword>
<dbReference type="SUPFAM" id="SSF53383">
    <property type="entry name" value="PLP-dependent transferases"/>
    <property type="match status" value="1"/>
</dbReference>
<organism evidence="9 10">
    <name type="scientific">Calorimonas adulescens</name>
    <dbReference type="NCBI Taxonomy" id="2606906"/>
    <lineage>
        <taxon>Bacteria</taxon>
        <taxon>Bacillati</taxon>
        <taxon>Bacillota</taxon>
        <taxon>Clostridia</taxon>
        <taxon>Thermoanaerobacterales</taxon>
        <taxon>Thermoanaerobacteraceae</taxon>
        <taxon>Calorimonas</taxon>
    </lineage>
</organism>
<evidence type="ECO:0000256" key="1">
    <source>
        <dbReference type="ARBA" id="ARBA00001933"/>
    </source>
</evidence>
<protein>
    <submittedName>
        <fullName evidence="9">Alanine--glyoxylate aminotransferase family protein</fullName>
    </submittedName>
</protein>
<comment type="caution">
    <text evidence="9">The sequence shown here is derived from an EMBL/GenBank/DDBJ whole genome shotgun (WGS) entry which is preliminary data.</text>
</comment>
<dbReference type="PANTHER" id="PTHR21152:SF40">
    <property type="entry name" value="ALANINE--GLYOXYLATE AMINOTRANSFERASE"/>
    <property type="match status" value="1"/>
</dbReference>
<dbReference type="Gene3D" id="3.40.640.10">
    <property type="entry name" value="Type I PLP-dependent aspartate aminotransferase-like (Major domain)"/>
    <property type="match status" value="1"/>
</dbReference>
<dbReference type="Gene3D" id="3.90.1150.10">
    <property type="entry name" value="Aspartate Aminotransferase, domain 1"/>
    <property type="match status" value="1"/>
</dbReference>
<proteinExistence type="inferred from homology"/>
<gene>
    <name evidence="9" type="ORF">FWJ32_04220</name>
</gene>
<evidence type="ECO:0000313" key="10">
    <source>
        <dbReference type="Proteomes" id="UP000322976"/>
    </source>
</evidence>